<dbReference type="EMBL" id="BMNK01000007">
    <property type="protein sequence ID" value="GGP09438.1"/>
    <property type="molecule type" value="Genomic_DNA"/>
</dbReference>
<keyword evidence="3" id="KW-1185">Reference proteome</keyword>
<evidence type="ECO:0000256" key="1">
    <source>
        <dbReference type="SAM" id="MobiDB-lite"/>
    </source>
</evidence>
<dbReference type="AlphaFoldDB" id="A0A918A7J4"/>
<reference evidence="2" key="1">
    <citation type="journal article" date="2014" name="Int. J. Syst. Evol. Microbiol.">
        <title>Complete genome sequence of Corynebacterium casei LMG S-19264T (=DSM 44701T), isolated from a smear-ripened cheese.</title>
        <authorList>
            <consortium name="US DOE Joint Genome Institute (JGI-PGF)"/>
            <person name="Walter F."/>
            <person name="Albersmeier A."/>
            <person name="Kalinowski J."/>
            <person name="Ruckert C."/>
        </authorList>
    </citation>
    <scope>NUCLEOTIDE SEQUENCE</scope>
    <source>
        <strain evidence="2">CGMCC 4.7430</strain>
    </source>
</reference>
<gene>
    <name evidence="2" type="ORF">GCM10012278_45130</name>
</gene>
<organism evidence="2 3">
    <name type="scientific">Nonomuraea glycinis</name>
    <dbReference type="NCBI Taxonomy" id="2047744"/>
    <lineage>
        <taxon>Bacteria</taxon>
        <taxon>Bacillati</taxon>
        <taxon>Actinomycetota</taxon>
        <taxon>Actinomycetes</taxon>
        <taxon>Streptosporangiales</taxon>
        <taxon>Streptosporangiaceae</taxon>
        <taxon>Nonomuraea</taxon>
    </lineage>
</organism>
<proteinExistence type="predicted"/>
<feature type="region of interest" description="Disordered" evidence="1">
    <location>
        <begin position="74"/>
        <end position="97"/>
    </location>
</feature>
<dbReference type="PROSITE" id="PS51257">
    <property type="entry name" value="PROKAR_LIPOPROTEIN"/>
    <property type="match status" value="1"/>
</dbReference>
<comment type="caution">
    <text evidence="2">The sequence shown here is derived from an EMBL/GenBank/DDBJ whole genome shotgun (WGS) entry which is preliminary data.</text>
</comment>
<evidence type="ECO:0000313" key="2">
    <source>
        <dbReference type="EMBL" id="GGP09438.1"/>
    </source>
</evidence>
<accession>A0A918A7J4</accession>
<sequence>MKATQTWCTLSATACAGASPRREPTSRGLTFSTTYGISTAWKAPNRWRSAGSEGSKRYVQRRHLGVHGACDFLVSGLAPGTSRDPRDPDGAEDDDES</sequence>
<dbReference type="RefSeq" id="WP_189140650.1">
    <property type="nucleotide sequence ID" value="NZ_BMNK01000007.1"/>
</dbReference>
<name>A0A918A7J4_9ACTN</name>
<dbReference type="Proteomes" id="UP000660745">
    <property type="component" value="Unassembled WGS sequence"/>
</dbReference>
<evidence type="ECO:0000313" key="3">
    <source>
        <dbReference type="Proteomes" id="UP000660745"/>
    </source>
</evidence>
<reference evidence="2" key="2">
    <citation type="submission" date="2020-09" db="EMBL/GenBank/DDBJ databases">
        <authorList>
            <person name="Sun Q."/>
            <person name="Zhou Y."/>
        </authorList>
    </citation>
    <scope>NUCLEOTIDE SEQUENCE</scope>
    <source>
        <strain evidence="2">CGMCC 4.7430</strain>
    </source>
</reference>
<protein>
    <submittedName>
        <fullName evidence="2">Uncharacterized protein</fullName>
    </submittedName>
</protein>